<dbReference type="Proteomes" id="UP000754883">
    <property type="component" value="Unassembled WGS sequence"/>
</dbReference>
<evidence type="ECO:0000313" key="3">
    <source>
        <dbReference type="Proteomes" id="UP000754883"/>
    </source>
</evidence>
<dbReference type="Pfam" id="PF26639">
    <property type="entry name" value="Het-6_barrel"/>
    <property type="match status" value="1"/>
</dbReference>
<dbReference type="PANTHER" id="PTHR24148">
    <property type="entry name" value="ANKYRIN REPEAT DOMAIN-CONTAINING PROTEIN 39 HOMOLOG-RELATED"/>
    <property type="match status" value="1"/>
</dbReference>
<protein>
    <recommendedName>
        <fullName evidence="1">Heterokaryon incompatibility domain-containing protein</fullName>
    </recommendedName>
</protein>
<reference evidence="2 3" key="2">
    <citation type="submission" date="2021-10" db="EMBL/GenBank/DDBJ databases">
        <authorList>
            <person name="Piombo E."/>
        </authorList>
    </citation>
    <scope>NUCLEOTIDE SEQUENCE [LARGE SCALE GENOMIC DNA]</scope>
</reference>
<dbReference type="AlphaFoldDB" id="A0A9N9Y024"/>
<feature type="domain" description="Heterokaryon incompatibility" evidence="1">
    <location>
        <begin position="17"/>
        <end position="158"/>
    </location>
</feature>
<accession>A0A9N9Y024</accession>
<name>A0A9N9Y024_9HYPO</name>
<evidence type="ECO:0000259" key="1">
    <source>
        <dbReference type="Pfam" id="PF06985"/>
    </source>
</evidence>
<gene>
    <name evidence="2" type="ORF">CBYS24578_00009041</name>
</gene>
<dbReference type="EMBL" id="CABFNO020001298">
    <property type="protein sequence ID" value="CAG9978005.1"/>
    <property type="molecule type" value="Genomic_DNA"/>
</dbReference>
<sequence length="566" mass="64085">MIKCEIIHVLLEELPRYVAISYAWGDPGDTCKIDIGGNSIPISVSLHGALQALRQKNEPVLVWADALCIDQGNRDERTEQIQLMPTIYSNADSVAVWLGAEGDGSAKAVDFIHRLSGQAQYPKQVSQLLASGMSNGDLAGVVSLFSRDYWRRLWVVQELLNAKKVIVYCGSIELPWRSYQLASNLFFEYRHELAFQSIQMNRNRLAISPDQFSYDQVLIYQGPASLPDLRSYIGNVERAFLDILRACRRKLASDPRDKIFGILGILPEEVRNEFPPDYNMSTKDLYTQVVEFLIKTTMRLDVICEAVHFPVHTSSTDLPSFIPDWSHAPQTTPMGHKYKFSAAGSTEARCKLLDQRLNKLEIEAIPLDSVKIKGVAVGTLCNLGDYLMAFLHWRALLLGEVGHEKDEYIRGAEEDFAMAICLEQIPSQYTPSQWLPICYSVFANLLHERLPYLPWDPTLMKYLDAPVDVEPKDRREYLQKVFGDKMMGRSLCITEHGRIGMGSGFMQPGAQVVVPLGCLTPILLRPDAVRSTYRFVGDVYINRYMNGKAIERWEAGERSVMKYVLQ</sequence>
<dbReference type="Pfam" id="PF06985">
    <property type="entry name" value="HET"/>
    <property type="match status" value="1"/>
</dbReference>
<dbReference type="OrthoDB" id="3548654at2759"/>
<reference evidence="3" key="1">
    <citation type="submission" date="2019-06" db="EMBL/GenBank/DDBJ databases">
        <authorList>
            <person name="Broberg M."/>
        </authorList>
    </citation>
    <scope>NUCLEOTIDE SEQUENCE [LARGE SCALE GENOMIC DNA]</scope>
</reference>
<keyword evidence="3" id="KW-1185">Reference proteome</keyword>
<comment type="caution">
    <text evidence="2">The sequence shown here is derived from an EMBL/GenBank/DDBJ whole genome shotgun (WGS) entry which is preliminary data.</text>
</comment>
<dbReference type="PANTHER" id="PTHR24148:SF73">
    <property type="entry name" value="HET DOMAIN PROTEIN (AFU_ORTHOLOGUE AFUA_8G01020)"/>
    <property type="match status" value="1"/>
</dbReference>
<organism evidence="2 3">
    <name type="scientific">Clonostachys byssicola</name>
    <dbReference type="NCBI Taxonomy" id="160290"/>
    <lineage>
        <taxon>Eukaryota</taxon>
        <taxon>Fungi</taxon>
        <taxon>Dikarya</taxon>
        <taxon>Ascomycota</taxon>
        <taxon>Pezizomycotina</taxon>
        <taxon>Sordariomycetes</taxon>
        <taxon>Hypocreomycetidae</taxon>
        <taxon>Hypocreales</taxon>
        <taxon>Bionectriaceae</taxon>
        <taxon>Clonostachys</taxon>
    </lineage>
</organism>
<proteinExistence type="predicted"/>
<dbReference type="InterPro" id="IPR052895">
    <property type="entry name" value="HetReg/Transcr_Mod"/>
</dbReference>
<dbReference type="InterPro" id="IPR010730">
    <property type="entry name" value="HET"/>
</dbReference>
<evidence type="ECO:0000313" key="2">
    <source>
        <dbReference type="EMBL" id="CAG9978005.1"/>
    </source>
</evidence>